<dbReference type="Proteomes" id="UP000276776">
    <property type="component" value="Unassembled WGS sequence"/>
</dbReference>
<dbReference type="AlphaFoldDB" id="A0A0N5DB51"/>
<sequence length="106" mass="11695">MFESVSAPWIRRGRISEDQDSKLSASECMLNRIMALPLHWPRASSAMLIFIVCSCGDDRMKCFPASLMATVEYLRVMVPSLLQIQQLPDIMSIAGKSSGSSLGTLL</sequence>
<dbReference type="EMBL" id="UYYF01005094">
    <property type="protein sequence ID" value="VDN08091.1"/>
    <property type="molecule type" value="Genomic_DNA"/>
</dbReference>
<organism evidence="3">
    <name type="scientific">Thelazia callipaeda</name>
    <name type="common">Oriental eyeworm</name>
    <name type="synonym">Parasitic nematode</name>
    <dbReference type="NCBI Taxonomy" id="103827"/>
    <lineage>
        <taxon>Eukaryota</taxon>
        <taxon>Metazoa</taxon>
        <taxon>Ecdysozoa</taxon>
        <taxon>Nematoda</taxon>
        <taxon>Chromadorea</taxon>
        <taxon>Rhabditida</taxon>
        <taxon>Spirurina</taxon>
        <taxon>Spiruromorpha</taxon>
        <taxon>Thelazioidea</taxon>
        <taxon>Thelaziidae</taxon>
        <taxon>Thelazia</taxon>
    </lineage>
</organism>
<name>A0A0N5DB51_THECL</name>
<keyword evidence="2" id="KW-1185">Reference proteome</keyword>
<reference evidence="3" key="1">
    <citation type="submission" date="2017-02" db="UniProtKB">
        <authorList>
            <consortium name="WormBaseParasite"/>
        </authorList>
    </citation>
    <scope>IDENTIFICATION</scope>
</reference>
<dbReference type="WBParaSite" id="TCLT_0001041301-mRNA-1">
    <property type="protein sequence ID" value="TCLT_0001041301-mRNA-1"/>
    <property type="gene ID" value="TCLT_0001041301"/>
</dbReference>
<reference evidence="1 2" key="2">
    <citation type="submission" date="2018-11" db="EMBL/GenBank/DDBJ databases">
        <authorList>
            <consortium name="Pathogen Informatics"/>
        </authorList>
    </citation>
    <scope>NUCLEOTIDE SEQUENCE [LARGE SCALE GENOMIC DNA]</scope>
</reference>
<accession>A0A0N5DB51</accession>
<gene>
    <name evidence="1" type="ORF">TCLT_LOCUS10402</name>
</gene>
<evidence type="ECO:0000313" key="2">
    <source>
        <dbReference type="Proteomes" id="UP000276776"/>
    </source>
</evidence>
<evidence type="ECO:0000313" key="3">
    <source>
        <dbReference type="WBParaSite" id="TCLT_0001041301-mRNA-1"/>
    </source>
</evidence>
<evidence type="ECO:0000313" key="1">
    <source>
        <dbReference type="EMBL" id="VDN08091.1"/>
    </source>
</evidence>
<proteinExistence type="predicted"/>
<protein>
    <submittedName>
        <fullName evidence="1 3">Uncharacterized protein</fullName>
    </submittedName>
</protein>